<accession>A0AAU7LQ99</accession>
<sequence>MPRFNAPPPNGDSRKAIQQRAREATRPAEPEKKGSWPFCANKCIIGAGPAASSGEAKKPD</sequence>
<gene>
    <name evidence="2" type="ORF">ABLV49_14370</name>
</gene>
<protein>
    <submittedName>
        <fullName evidence="2">Uncharacterized protein</fullName>
    </submittedName>
</protein>
<reference evidence="2" key="1">
    <citation type="submission" date="2024-05" db="EMBL/GenBank/DDBJ databases">
        <authorList>
            <person name="Bunk B."/>
            <person name="Swiderski J."/>
            <person name="Sproer C."/>
            <person name="Thiel V."/>
        </authorList>
    </citation>
    <scope>NUCLEOTIDE SEQUENCE</scope>
    <source>
        <strain evidence="2">DSM 17735</strain>
    </source>
</reference>
<evidence type="ECO:0000256" key="1">
    <source>
        <dbReference type="SAM" id="MobiDB-lite"/>
    </source>
</evidence>
<feature type="compositionally biased region" description="Basic and acidic residues" evidence="1">
    <location>
        <begin position="12"/>
        <end position="34"/>
    </location>
</feature>
<name>A0AAU7LQ99_9BURK</name>
<evidence type="ECO:0000313" key="2">
    <source>
        <dbReference type="EMBL" id="XBP69083.1"/>
    </source>
</evidence>
<feature type="compositionally biased region" description="Pro residues" evidence="1">
    <location>
        <begin position="1"/>
        <end position="10"/>
    </location>
</feature>
<organism evidence="2">
    <name type="scientific">Polaromonas hydrogenivorans</name>
    <dbReference type="NCBI Taxonomy" id="335476"/>
    <lineage>
        <taxon>Bacteria</taxon>
        <taxon>Pseudomonadati</taxon>
        <taxon>Pseudomonadota</taxon>
        <taxon>Betaproteobacteria</taxon>
        <taxon>Burkholderiales</taxon>
        <taxon>Comamonadaceae</taxon>
        <taxon>Polaromonas</taxon>
    </lineage>
</organism>
<dbReference type="EMBL" id="CP157675">
    <property type="protein sequence ID" value="XBP69083.1"/>
    <property type="molecule type" value="Genomic_DNA"/>
</dbReference>
<proteinExistence type="predicted"/>
<dbReference type="AlphaFoldDB" id="A0AAU7LQ99"/>
<feature type="region of interest" description="Disordered" evidence="1">
    <location>
        <begin position="1"/>
        <end position="36"/>
    </location>
</feature>
<dbReference type="RefSeq" id="WP_349277417.1">
    <property type="nucleotide sequence ID" value="NZ_CBCSCU010000024.1"/>
</dbReference>